<dbReference type="EMBL" id="KI925736">
    <property type="protein sequence ID" value="ETW46127.1"/>
    <property type="molecule type" value="Genomic_DNA"/>
</dbReference>
<sequence>MKVGPEIPNIGPNVGNIGLKVTNVGPNIPNIGPKLTKLGPICTNISRKVTNLGPKLTNLCPIVVTKHTLHGGTTYNTCGGHTTQVVFCHMWCFYLKPSVGYTLLRGNTTQVVVRPHMLVIPHI</sequence>
<accession>A0A024WG45</accession>
<evidence type="ECO:0000313" key="2">
    <source>
        <dbReference type="Proteomes" id="UP000030699"/>
    </source>
</evidence>
<protein>
    <submittedName>
        <fullName evidence="1">Uncharacterized protein</fullName>
    </submittedName>
</protein>
<reference evidence="1 2" key="2">
    <citation type="submission" date="2013-02" db="EMBL/GenBank/DDBJ databases">
        <title>The Genome Sequence of Plasmodium falciparum MaliPS096_E11.</title>
        <authorList>
            <consortium name="The Broad Institute Genome Sequencing Platform"/>
            <consortium name="The Broad Institute Genome Sequencing Center for Infectious Disease"/>
            <person name="Neafsey D."/>
            <person name="Cheeseman I."/>
            <person name="Volkman S."/>
            <person name="Adams J."/>
            <person name="Walker B."/>
            <person name="Young S.K."/>
            <person name="Zeng Q."/>
            <person name="Gargeya S."/>
            <person name="Fitzgerald M."/>
            <person name="Haas B."/>
            <person name="Abouelleil A."/>
            <person name="Alvarado L."/>
            <person name="Arachchi H.M."/>
            <person name="Berlin A.M."/>
            <person name="Chapman S.B."/>
            <person name="Dewar J."/>
            <person name="Goldberg J."/>
            <person name="Griggs A."/>
            <person name="Gujja S."/>
            <person name="Hansen M."/>
            <person name="Howarth C."/>
            <person name="Imamovic A."/>
            <person name="Larimer J."/>
            <person name="McCowan C."/>
            <person name="Murphy C."/>
            <person name="Neiman D."/>
            <person name="Pearson M."/>
            <person name="Priest M."/>
            <person name="Roberts A."/>
            <person name="Saif S."/>
            <person name="Shea T."/>
            <person name="Sisk P."/>
            <person name="Sykes S."/>
            <person name="Wortman J."/>
            <person name="Nusbaum C."/>
            <person name="Birren B."/>
        </authorList>
    </citation>
    <scope>NUCLEOTIDE SEQUENCE [LARGE SCALE GENOMIC DNA]</scope>
    <source>
        <strain evidence="1 2">MaliPS096_E11</strain>
    </source>
</reference>
<dbReference type="AlphaFoldDB" id="A0A024WG45"/>
<organism evidence="1 2">
    <name type="scientific">Plasmodium falciparum MaliPS096_E11</name>
    <dbReference type="NCBI Taxonomy" id="1036727"/>
    <lineage>
        <taxon>Eukaryota</taxon>
        <taxon>Sar</taxon>
        <taxon>Alveolata</taxon>
        <taxon>Apicomplexa</taxon>
        <taxon>Aconoidasida</taxon>
        <taxon>Haemosporida</taxon>
        <taxon>Plasmodiidae</taxon>
        <taxon>Plasmodium</taxon>
        <taxon>Plasmodium (Laverania)</taxon>
    </lineage>
</organism>
<dbReference type="Proteomes" id="UP000030699">
    <property type="component" value="Unassembled WGS sequence"/>
</dbReference>
<proteinExistence type="predicted"/>
<reference evidence="1 2" key="1">
    <citation type="submission" date="2013-02" db="EMBL/GenBank/DDBJ databases">
        <title>The Genome Annotation of Plasmodium falciparum MaliPS096_E11.</title>
        <authorList>
            <consortium name="The Broad Institute Genome Sequencing Platform"/>
            <consortium name="The Broad Institute Genome Sequencing Center for Infectious Disease"/>
            <person name="Neafsey D."/>
            <person name="Hoffman S."/>
            <person name="Volkman S."/>
            <person name="Rosenthal P."/>
            <person name="Walker B."/>
            <person name="Young S.K."/>
            <person name="Zeng Q."/>
            <person name="Gargeya S."/>
            <person name="Fitzgerald M."/>
            <person name="Haas B."/>
            <person name="Abouelleil A."/>
            <person name="Allen A.W."/>
            <person name="Alvarado L."/>
            <person name="Arachchi H.M."/>
            <person name="Berlin A.M."/>
            <person name="Chapman S.B."/>
            <person name="Gainer-Dewar J."/>
            <person name="Goldberg J."/>
            <person name="Griggs A."/>
            <person name="Gujja S."/>
            <person name="Hansen M."/>
            <person name="Howarth C."/>
            <person name="Imamovic A."/>
            <person name="Ireland A."/>
            <person name="Larimer J."/>
            <person name="McCowan C."/>
            <person name="Murphy C."/>
            <person name="Pearson M."/>
            <person name="Poon T.W."/>
            <person name="Priest M."/>
            <person name="Roberts A."/>
            <person name="Saif S."/>
            <person name="Shea T."/>
            <person name="Sisk P."/>
            <person name="Sykes S."/>
            <person name="Wortman J."/>
            <person name="Nusbaum C."/>
            <person name="Birren B."/>
        </authorList>
    </citation>
    <scope>NUCLEOTIDE SEQUENCE [LARGE SCALE GENOMIC DNA]</scope>
    <source>
        <strain evidence="1 2">MaliPS096_E11</strain>
    </source>
</reference>
<evidence type="ECO:0000313" key="1">
    <source>
        <dbReference type="EMBL" id="ETW46127.1"/>
    </source>
</evidence>
<name>A0A024WG45_PLAFA</name>
<gene>
    <name evidence="1" type="ORF">PFMALIP_05812</name>
</gene>